<evidence type="ECO:0000313" key="4">
    <source>
        <dbReference type="EMBL" id="HIZ36899.1"/>
    </source>
</evidence>
<sequence length="113" mass="12743">MTFVYIMLVVAAGLCLWGAISPMGMWRGTVAWRYADPEAHRPSDSQNTATRVASVIALICIIIAFPLLNALNEQGQQQRQEDAYEDCLDEQDDRESLLTPEEWCENLSPEPQE</sequence>
<keyword evidence="2" id="KW-1133">Transmembrane helix</keyword>
<comment type="caution">
    <text evidence="4">The sequence shown here is derived from an EMBL/GenBank/DDBJ whole genome shotgun (WGS) entry which is preliminary data.</text>
</comment>
<reference evidence="4" key="2">
    <citation type="submission" date="2021-04" db="EMBL/GenBank/DDBJ databases">
        <authorList>
            <person name="Gilroy R."/>
        </authorList>
    </citation>
    <scope>NUCLEOTIDE SEQUENCE</scope>
    <source>
        <strain evidence="4">ChiGjej4B4-7305</strain>
    </source>
</reference>
<name>A0A9D2EFW5_9MICO</name>
<organism evidence="4 5">
    <name type="scientific">Candidatus Ruania gallistercoris</name>
    <dbReference type="NCBI Taxonomy" id="2838746"/>
    <lineage>
        <taxon>Bacteria</taxon>
        <taxon>Bacillati</taxon>
        <taxon>Actinomycetota</taxon>
        <taxon>Actinomycetes</taxon>
        <taxon>Micrococcales</taxon>
        <taxon>Ruaniaceae</taxon>
        <taxon>Ruania</taxon>
    </lineage>
</organism>
<proteinExistence type="predicted"/>
<feature type="transmembrane region" description="Helical" evidence="2">
    <location>
        <begin position="51"/>
        <end position="71"/>
    </location>
</feature>
<dbReference type="Pfam" id="PF19701">
    <property type="entry name" value="DUF6199"/>
    <property type="match status" value="1"/>
</dbReference>
<reference evidence="4" key="1">
    <citation type="journal article" date="2021" name="PeerJ">
        <title>Extensive microbial diversity within the chicken gut microbiome revealed by metagenomics and culture.</title>
        <authorList>
            <person name="Gilroy R."/>
            <person name="Ravi A."/>
            <person name="Getino M."/>
            <person name="Pursley I."/>
            <person name="Horton D.L."/>
            <person name="Alikhan N.F."/>
            <person name="Baker D."/>
            <person name="Gharbi K."/>
            <person name="Hall N."/>
            <person name="Watson M."/>
            <person name="Adriaenssens E.M."/>
            <person name="Foster-Nyarko E."/>
            <person name="Jarju S."/>
            <person name="Secka A."/>
            <person name="Antonio M."/>
            <person name="Oren A."/>
            <person name="Chaudhuri R.R."/>
            <person name="La Ragione R."/>
            <person name="Hildebrand F."/>
            <person name="Pallen M.J."/>
        </authorList>
    </citation>
    <scope>NUCLEOTIDE SEQUENCE</scope>
    <source>
        <strain evidence="4">ChiGjej4B4-7305</strain>
    </source>
</reference>
<evidence type="ECO:0000256" key="1">
    <source>
        <dbReference type="SAM" id="MobiDB-lite"/>
    </source>
</evidence>
<gene>
    <name evidence="4" type="ORF">H9815_14095</name>
</gene>
<dbReference type="AlphaFoldDB" id="A0A9D2EFW5"/>
<dbReference type="EMBL" id="DXBY01000244">
    <property type="protein sequence ID" value="HIZ36899.1"/>
    <property type="molecule type" value="Genomic_DNA"/>
</dbReference>
<keyword evidence="2" id="KW-0812">Transmembrane</keyword>
<keyword evidence="2" id="KW-0472">Membrane</keyword>
<accession>A0A9D2EFW5</accession>
<evidence type="ECO:0000259" key="3">
    <source>
        <dbReference type="Pfam" id="PF19701"/>
    </source>
</evidence>
<feature type="region of interest" description="Disordered" evidence="1">
    <location>
        <begin position="79"/>
        <end position="113"/>
    </location>
</feature>
<dbReference type="Proteomes" id="UP000824037">
    <property type="component" value="Unassembled WGS sequence"/>
</dbReference>
<feature type="compositionally biased region" description="Acidic residues" evidence="1">
    <location>
        <begin position="83"/>
        <end position="93"/>
    </location>
</feature>
<dbReference type="InterPro" id="IPR045679">
    <property type="entry name" value="DUF6199"/>
</dbReference>
<evidence type="ECO:0000313" key="5">
    <source>
        <dbReference type="Proteomes" id="UP000824037"/>
    </source>
</evidence>
<evidence type="ECO:0000256" key="2">
    <source>
        <dbReference type="SAM" id="Phobius"/>
    </source>
</evidence>
<feature type="domain" description="DUF6199" evidence="3">
    <location>
        <begin position="8"/>
        <end position="63"/>
    </location>
</feature>
<protein>
    <recommendedName>
        <fullName evidence="3">DUF6199 domain-containing protein</fullName>
    </recommendedName>
</protein>